<dbReference type="OrthoDB" id="9771846at2"/>
<keyword evidence="2" id="KW-1185">Reference proteome</keyword>
<dbReference type="RefSeq" id="WP_022969162.1">
    <property type="nucleotide sequence ID" value="NZ_ATVD01000002.1"/>
</dbReference>
<dbReference type="PANTHER" id="PTHR43179:SF7">
    <property type="entry name" value="RHAMNOSYLTRANSFERASE WBBL"/>
    <property type="match status" value="1"/>
</dbReference>
<proteinExistence type="predicted"/>
<protein>
    <recommendedName>
        <fullName evidence="3">Glycosyltransferase 2-like domain-containing protein</fullName>
    </recommendedName>
</protein>
<dbReference type="AlphaFoldDB" id="A0A091B0C4"/>
<dbReference type="Gene3D" id="3.90.550.10">
    <property type="entry name" value="Spore Coat Polysaccharide Biosynthesis Protein SpsA, Chain A"/>
    <property type="match status" value="1"/>
</dbReference>
<comment type="caution">
    <text evidence="1">The sequence shown here is derived from an EMBL/GenBank/DDBJ whole genome shotgun (WGS) entry which is preliminary data.</text>
</comment>
<dbReference type="PATRIC" id="fig|1121015.4.peg.579"/>
<dbReference type="STRING" id="1121015.GCA_000420545_01534"/>
<dbReference type="SUPFAM" id="SSF53448">
    <property type="entry name" value="Nucleotide-diphospho-sugar transferases"/>
    <property type="match status" value="1"/>
</dbReference>
<dbReference type="eggNOG" id="COG1216">
    <property type="taxonomic scope" value="Bacteria"/>
</dbReference>
<dbReference type="PANTHER" id="PTHR43179">
    <property type="entry name" value="RHAMNOSYLTRANSFERASE WBBL"/>
    <property type="match status" value="1"/>
</dbReference>
<dbReference type="EMBL" id="AVCI01000001">
    <property type="protein sequence ID" value="KFN44992.1"/>
    <property type="molecule type" value="Genomic_DNA"/>
</dbReference>
<evidence type="ECO:0000313" key="2">
    <source>
        <dbReference type="Proteomes" id="UP000029385"/>
    </source>
</evidence>
<accession>A0A091B0C4</accession>
<organism evidence="1 2">
    <name type="scientific">Arenimonas oryziterrae DSM 21050 = YC6267</name>
    <dbReference type="NCBI Taxonomy" id="1121015"/>
    <lineage>
        <taxon>Bacteria</taxon>
        <taxon>Pseudomonadati</taxon>
        <taxon>Pseudomonadota</taxon>
        <taxon>Gammaproteobacteria</taxon>
        <taxon>Lysobacterales</taxon>
        <taxon>Lysobacteraceae</taxon>
        <taxon>Arenimonas</taxon>
    </lineage>
</organism>
<sequence length="273" mass="29688">MRLAIGLVTFNNASDELATFFRSLAASTAGPAFAPDTVKVLVIHNGDAVAMPAGAHATELPGQGNVGFARAVNRLLQAGFDDPAIDAVVCANPDGAFHPDCLRELADQAARHPASLVEARQFPEEHPKNYDRRTLDTPWASGACLLVPRAVYASIGGFDENFFLYMEDIDYSWRARVAGHKVKLAPKALFSHDVAGRPGDALRLRYNLVSQRYFAHKWGNPSQRQRVEAEMFRQGFAGSADDLPALPPVAAVGQTEYLVSDFVNAAHYAPGRW</sequence>
<evidence type="ECO:0000313" key="1">
    <source>
        <dbReference type="EMBL" id="KFN44992.1"/>
    </source>
</evidence>
<dbReference type="Proteomes" id="UP000029385">
    <property type="component" value="Unassembled WGS sequence"/>
</dbReference>
<name>A0A091B0C4_9GAMM</name>
<reference evidence="1 2" key="1">
    <citation type="submission" date="2013-09" db="EMBL/GenBank/DDBJ databases">
        <title>Genome sequencing of Arenimonas oryziterrae.</title>
        <authorList>
            <person name="Chen F."/>
            <person name="Wang G."/>
        </authorList>
    </citation>
    <scope>NUCLEOTIDE SEQUENCE [LARGE SCALE GENOMIC DNA]</scope>
    <source>
        <strain evidence="1 2">YC6267</strain>
    </source>
</reference>
<dbReference type="InterPro" id="IPR029044">
    <property type="entry name" value="Nucleotide-diphossugar_trans"/>
</dbReference>
<gene>
    <name evidence="1" type="ORF">N789_02945</name>
</gene>
<evidence type="ECO:0008006" key="3">
    <source>
        <dbReference type="Google" id="ProtNLM"/>
    </source>
</evidence>